<proteinExistence type="predicted"/>
<feature type="compositionally biased region" description="Low complexity" evidence="1">
    <location>
        <begin position="561"/>
        <end position="570"/>
    </location>
</feature>
<evidence type="ECO:0000313" key="2">
    <source>
        <dbReference type="EMBL" id="TGJ82072.1"/>
    </source>
</evidence>
<feature type="compositionally biased region" description="Basic and acidic residues" evidence="1">
    <location>
        <begin position="371"/>
        <end position="382"/>
    </location>
</feature>
<dbReference type="OrthoDB" id="3786931at2759"/>
<dbReference type="AlphaFoldDB" id="A0A4Z0Z067"/>
<sequence length="762" mass="85323">MSVAIQELPDELVVRITKVLARRPEYGVAVPSRRWLERQEEKIKHLPKELLRPSSLKRLAIKIVDRIDPNIVDPQAVLCKTHSTLNPFLIRRLFIALAYEVTVHTDPLRSWQGRTSDPELSAFVGRLDSIAALWTAPQLFHDIYGLAPFDGHHVFVKSSCEACCLAAIGASARALADLRAALIDRMERRNGRGKEPRLCRVVEAWIDQLRRHSESVDRPESCRTLSESLLVDLRMARPQIKAWRAEQKRHHAELRAAQLPVYAELKRTRTGAKIAPLPLNAGHKRRTRNGIPVALVDINGAEGQRRSAMSTNRRESIYRPDSLSGYSSVNERQQAAYNLPTGADPRPSAPEPVRASGPSDGSPTQSFLYRFEQDVPVEDKRDPYDDFEEEEMDENQCVEESRAKVQDWWANQLSKSQLDISQDDTRSVLSMVHPAFRSNASHVDVSDLPTQLQVEKDSEQRANNPRGRSQTAASAWTNCTVYTVDPSSIEPDPRGIPPVPRIPSEYRRNGRSTRDVDRTPQVASQTSVDGAQARSIVSNDEQSTIPFPEYEDPFVNRKNSGKSIVSSSSKTKGKNAPLDWPAPPHGKCPPLTRDNPRLQKFFRPQSDVGSTFSGRRQAFLSERFRPKEEGRNSSVTHHPRIATPTPMSSTLPDQTRPVSYASSSVYSVSSEVPYLDSSRGGTVESEAESELDEPYDGYTTPTQSDRLGIVPSSIATENSAASDSVPIRPDDSASNANWNRRRQRRPSVSSSVTQLIDFRRKM</sequence>
<keyword evidence="3" id="KW-1185">Reference proteome</keyword>
<evidence type="ECO:0000313" key="3">
    <source>
        <dbReference type="Proteomes" id="UP000297716"/>
    </source>
</evidence>
<dbReference type="Proteomes" id="UP000297716">
    <property type="component" value="Unassembled WGS sequence"/>
</dbReference>
<comment type="caution">
    <text evidence="2">The sequence shown here is derived from an EMBL/GenBank/DDBJ whole genome shotgun (WGS) entry which is preliminary data.</text>
</comment>
<protein>
    <submittedName>
        <fullName evidence="2">Uncharacterized protein</fullName>
    </submittedName>
</protein>
<feature type="compositionally biased region" description="Polar residues" evidence="1">
    <location>
        <begin position="461"/>
        <end position="474"/>
    </location>
</feature>
<gene>
    <name evidence="2" type="ORF">E0Z10_g6687</name>
</gene>
<feature type="region of interest" description="Disordered" evidence="1">
    <location>
        <begin position="302"/>
        <end position="382"/>
    </location>
</feature>
<evidence type="ECO:0000256" key="1">
    <source>
        <dbReference type="SAM" id="MobiDB-lite"/>
    </source>
</evidence>
<accession>A0A4Z0Z067</accession>
<feature type="region of interest" description="Disordered" evidence="1">
    <location>
        <begin position="455"/>
        <end position="474"/>
    </location>
</feature>
<feature type="compositionally biased region" description="Basic and acidic residues" evidence="1">
    <location>
        <begin position="504"/>
        <end position="518"/>
    </location>
</feature>
<dbReference type="STRING" id="37992.A0A4Z0Z067"/>
<feature type="compositionally biased region" description="Basic and acidic residues" evidence="1">
    <location>
        <begin position="622"/>
        <end position="631"/>
    </location>
</feature>
<name>A0A4Z0Z067_9PEZI</name>
<dbReference type="EMBL" id="SKBN01000142">
    <property type="protein sequence ID" value="TGJ82072.1"/>
    <property type="molecule type" value="Genomic_DNA"/>
</dbReference>
<feature type="compositionally biased region" description="Polar residues" evidence="1">
    <location>
        <begin position="324"/>
        <end position="336"/>
    </location>
</feature>
<feature type="region of interest" description="Disordered" evidence="1">
    <location>
        <begin position="671"/>
        <end position="753"/>
    </location>
</feature>
<feature type="compositionally biased region" description="Polar residues" evidence="1">
    <location>
        <begin position="521"/>
        <end position="545"/>
    </location>
</feature>
<feature type="compositionally biased region" description="Polar residues" evidence="1">
    <location>
        <begin position="645"/>
        <end position="657"/>
    </location>
</feature>
<feature type="region of interest" description="Disordered" evidence="1">
    <location>
        <begin position="484"/>
        <end position="657"/>
    </location>
</feature>
<feature type="compositionally biased region" description="Polar residues" evidence="1">
    <location>
        <begin position="713"/>
        <end position="722"/>
    </location>
</feature>
<feature type="compositionally biased region" description="Acidic residues" evidence="1">
    <location>
        <begin position="685"/>
        <end position="695"/>
    </location>
</feature>
<organism evidence="2 3">
    <name type="scientific">Xylaria hypoxylon</name>
    <dbReference type="NCBI Taxonomy" id="37992"/>
    <lineage>
        <taxon>Eukaryota</taxon>
        <taxon>Fungi</taxon>
        <taxon>Dikarya</taxon>
        <taxon>Ascomycota</taxon>
        <taxon>Pezizomycotina</taxon>
        <taxon>Sordariomycetes</taxon>
        <taxon>Xylariomycetidae</taxon>
        <taxon>Xylariales</taxon>
        <taxon>Xylariaceae</taxon>
        <taxon>Xylaria</taxon>
    </lineage>
</organism>
<reference evidence="2 3" key="1">
    <citation type="submission" date="2019-03" db="EMBL/GenBank/DDBJ databases">
        <title>Draft genome sequence of Xylaria hypoxylon DSM 108379, a ubiquitous saprotrophic-parasitic fungi on hardwood.</title>
        <authorList>
            <person name="Buettner E."/>
            <person name="Leonhardt S."/>
            <person name="Gebauer A.M."/>
            <person name="Liers C."/>
            <person name="Hofrichter M."/>
            <person name="Kellner H."/>
        </authorList>
    </citation>
    <scope>NUCLEOTIDE SEQUENCE [LARGE SCALE GENOMIC DNA]</scope>
    <source>
        <strain evidence="2 3">DSM 108379</strain>
    </source>
</reference>